<evidence type="ECO:0000256" key="5">
    <source>
        <dbReference type="RuleBase" id="RU362041"/>
    </source>
</evidence>
<keyword evidence="3 5" id="KW-0378">Hydrolase</keyword>
<keyword evidence="5" id="KW-0472">Membrane</keyword>
<dbReference type="GO" id="GO:0005743">
    <property type="term" value="C:mitochondrial inner membrane"/>
    <property type="evidence" value="ECO:0007669"/>
    <property type="project" value="UniProtKB-SubCell"/>
</dbReference>
<evidence type="ECO:0000256" key="2">
    <source>
        <dbReference type="ARBA" id="ARBA00022670"/>
    </source>
</evidence>
<reference evidence="8" key="1">
    <citation type="submission" date="2020-06" db="EMBL/GenBank/DDBJ databases">
        <authorList>
            <consortium name="Plant Systems Biology data submission"/>
        </authorList>
    </citation>
    <scope>NUCLEOTIDE SEQUENCE</scope>
    <source>
        <strain evidence="8">D6</strain>
    </source>
</reference>
<dbReference type="CDD" id="cd06530">
    <property type="entry name" value="S26_SPase_I"/>
    <property type="match status" value="1"/>
</dbReference>
<dbReference type="AlphaFoldDB" id="A0A9N8DDY5"/>
<dbReference type="InterPro" id="IPR019757">
    <property type="entry name" value="Pept_S26A_signal_pept_1_Lys-AS"/>
</dbReference>
<feature type="active site" evidence="4">
    <location>
        <position position="412"/>
    </location>
</feature>
<dbReference type="Pfam" id="PF10502">
    <property type="entry name" value="Peptidase_S26"/>
    <property type="match status" value="1"/>
</dbReference>
<keyword evidence="5" id="KW-0999">Mitochondrion inner membrane</keyword>
<sequence length="539" mass="59703">MRAQAKDAAEVSKEETSSTPMKESQQHNFTLSFPPLLELQDIRRGDFVTSSTLQVPCGDRRYEFRVLLYPRGGGHNSAQQGDAVEDRVGVYLQFLPQHDNDTVDATFGLRLKGRQSQGPRFDVEWKSGVRFVPLDKANLKDGTANDFGSHMMQSHLLEDFLGGEDSEESLDVEVTVKIHPASESSLSLATGSSLENEKPSSNFGFFRDIREIEDCGGGGEGSLQQHNPENVRVGKIIVPILQRLSQRPRMFELGAYPGVEYRIMRILHPETGEDIFTSMHGADYELKPIYPLVAALERNWPVRVNEKELPKIYTMTMFNVISALGSLFTAVAGLTTAFIISQLVSIFFIPSKSMDPTLQVGDVLLVEKVTPRVFNSNPPNEGDVVLFNPNDKLQAIVKANGGRISDRDLFVKRVAAGPGDYVSVESTGSVSVNGVAAKGRRDLCEEEPLKLIERYVQPVDKQDIKKDQVFVLGDCSSVSVDSRVWGPVNKNEIVGKPLFRIWPVERWGPIPRIPTNDDAGSIPIEASATGSLVTEWTER</sequence>
<dbReference type="EMBL" id="CAICTM010000109">
    <property type="protein sequence ID" value="CAB9501497.1"/>
    <property type="molecule type" value="Genomic_DNA"/>
</dbReference>
<keyword evidence="5" id="KW-0496">Mitochondrion</keyword>
<organism evidence="8 9">
    <name type="scientific">Seminavis robusta</name>
    <dbReference type="NCBI Taxonomy" id="568900"/>
    <lineage>
        <taxon>Eukaryota</taxon>
        <taxon>Sar</taxon>
        <taxon>Stramenopiles</taxon>
        <taxon>Ochrophyta</taxon>
        <taxon>Bacillariophyta</taxon>
        <taxon>Bacillariophyceae</taxon>
        <taxon>Bacillariophycidae</taxon>
        <taxon>Naviculales</taxon>
        <taxon>Naviculaceae</taxon>
        <taxon>Seminavis</taxon>
    </lineage>
</organism>
<evidence type="ECO:0000256" key="1">
    <source>
        <dbReference type="ARBA" id="ARBA00009370"/>
    </source>
</evidence>
<dbReference type="PANTHER" id="PTHR43390">
    <property type="entry name" value="SIGNAL PEPTIDASE I"/>
    <property type="match status" value="1"/>
</dbReference>
<comment type="caution">
    <text evidence="8">The sequence shown here is derived from an EMBL/GenBank/DDBJ whole genome shotgun (WGS) entry which is preliminary data.</text>
</comment>
<comment type="subcellular location">
    <subcellularLocation>
        <location evidence="5">Mitochondrion inner membrane</location>
    </subcellularLocation>
</comment>
<dbReference type="NCBIfam" id="TIGR02227">
    <property type="entry name" value="sigpep_I_bact"/>
    <property type="match status" value="1"/>
</dbReference>
<feature type="transmembrane region" description="Helical" evidence="5">
    <location>
        <begin position="320"/>
        <end position="349"/>
    </location>
</feature>
<dbReference type="Proteomes" id="UP001153069">
    <property type="component" value="Unassembled WGS sequence"/>
</dbReference>
<dbReference type="GO" id="GO:0004252">
    <property type="term" value="F:serine-type endopeptidase activity"/>
    <property type="evidence" value="ECO:0007669"/>
    <property type="project" value="InterPro"/>
</dbReference>
<dbReference type="PROSITE" id="PS00760">
    <property type="entry name" value="SPASE_I_2"/>
    <property type="match status" value="1"/>
</dbReference>
<dbReference type="GO" id="GO:0006465">
    <property type="term" value="P:signal peptide processing"/>
    <property type="evidence" value="ECO:0007669"/>
    <property type="project" value="InterPro"/>
</dbReference>
<gene>
    <name evidence="8" type="ORF">SEMRO_110_G054950.1</name>
</gene>
<feature type="region of interest" description="Disordered" evidence="6">
    <location>
        <begin position="1"/>
        <end position="27"/>
    </location>
</feature>
<evidence type="ECO:0000256" key="4">
    <source>
        <dbReference type="PIRSR" id="PIRSR600223-1"/>
    </source>
</evidence>
<dbReference type="PRINTS" id="PR00727">
    <property type="entry name" value="LEADERPTASE"/>
</dbReference>
<dbReference type="SUPFAM" id="SSF51306">
    <property type="entry name" value="LexA/Signal peptidase"/>
    <property type="match status" value="1"/>
</dbReference>
<evidence type="ECO:0000313" key="8">
    <source>
        <dbReference type="EMBL" id="CAB9501497.1"/>
    </source>
</evidence>
<dbReference type="Gene3D" id="2.10.109.10">
    <property type="entry name" value="Umud Fragment, subunit A"/>
    <property type="match status" value="1"/>
</dbReference>
<dbReference type="PROSITE" id="PS00501">
    <property type="entry name" value="SPASE_I_1"/>
    <property type="match status" value="1"/>
</dbReference>
<comment type="similarity">
    <text evidence="1 5">Belongs to the peptidase S26 family.</text>
</comment>
<dbReference type="OrthoDB" id="42172at2759"/>
<dbReference type="EC" id="3.4.21.-" evidence="5"/>
<dbReference type="InterPro" id="IPR000223">
    <property type="entry name" value="Pept_S26A_signal_pept_1"/>
</dbReference>
<protein>
    <recommendedName>
        <fullName evidence="5">Mitochondrial inner membrane protease subunit</fullName>
        <ecNumber evidence="5">3.4.21.-</ecNumber>
    </recommendedName>
</protein>
<feature type="compositionally biased region" description="Polar residues" evidence="6">
    <location>
        <begin position="17"/>
        <end position="27"/>
    </location>
</feature>
<feature type="active site" evidence="4">
    <location>
        <position position="353"/>
    </location>
</feature>
<keyword evidence="5" id="KW-0812">Transmembrane</keyword>
<proteinExistence type="inferred from homology"/>
<dbReference type="InterPro" id="IPR019533">
    <property type="entry name" value="Peptidase_S26"/>
</dbReference>
<accession>A0A9N8DDY5</accession>
<evidence type="ECO:0000313" key="9">
    <source>
        <dbReference type="Proteomes" id="UP001153069"/>
    </source>
</evidence>
<evidence type="ECO:0000259" key="7">
    <source>
        <dbReference type="Pfam" id="PF10502"/>
    </source>
</evidence>
<name>A0A9N8DDY5_9STRA</name>
<keyword evidence="5" id="KW-1133">Transmembrane helix</keyword>
<keyword evidence="2 5" id="KW-0645">Protease</keyword>
<dbReference type="PANTHER" id="PTHR43390:SF1">
    <property type="entry name" value="CHLOROPLAST PROCESSING PEPTIDASE"/>
    <property type="match status" value="1"/>
</dbReference>
<dbReference type="InterPro" id="IPR019756">
    <property type="entry name" value="Pept_S26A_signal_pept_1_Ser-AS"/>
</dbReference>
<keyword evidence="9" id="KW-1185">Reference proteome</keyword>
<feature type="compositionally biased region" description="Basic and acidic residues" evidence="6">
    <location>
        <begin position="1"/>
        <end position="16"/>
    </location>
</feature>
<evidence type="ECO:0000256" key="6">
    <source>
        <dbReference type="SAM" id="MobiDB-lite"/>
    </source>
</evidence>
<evidence type="ECO:0000256" key="3">
    <source>
        <dbReference type="ARBA" id="ARBA00022801"/>
    </source>
</evidence>
<dbReference type="InterPro" id="IPR036286">
    <property type="entry name" value="LexA/Signal_pep-like_sf"/>
</dbReference>
<feature type="domain" description="Peptidase S26" evidence="7">
    <location>
        <begin position="329"/>
        <end position="502"/>
    </location>
</feature>